<evidence type="ECO:0000313" key="1">
    <source>
        <dbReference type="EMBL" id="EER40873.1"/>
    </source>
</evidence>
<dbReference type="GO" id="GO:0016301">
    <property type="term" value="F:kinase activity"/>
    <property type="evidence" value="ECO:0007669"/>
    <property type="project" value="UniProtKB-KW"/>
</dbReference>
<dbReference type="VEuPathDB" id="FungiDB:HCDG_04519"/>
<dbReference type="Proteomes" id="UP000002624">
    <property type="component" value="Unassembled WGS sequence"/>
</dbReference>
<keyword evidence="1" id="KW-0418">Kinase</keyword>
<gene>
    <name evidence="1" type="ORF">HCDG_04519</name>
</gene>
<dbReference type="STRING" id="544712.C6HEZ6"/>
<protein>
    <submittedName>
        <fullName evidence="1">Protein kinase</fullName>
    </submittedName>
</protein>
<dbReference type="HOGENOM" id="CLU_1948243_0_0_1"/>
<dbReference type="EMBL" id="GG692424">
    <property type="protein sequence ID" value="EER40873.1"/>
    <property type="molecule type" value="Genomic_DNA"/>
</dbReference>
<dbReference type="SUPFAM" id="SSF56112">
    <property type="entry name" value="Protein kinase-like (PK-like)"/>
    <property type="match status" value="1"/>
</dbReference>
<evidence type="ECO:0000313" key="2">
    <source>
        <dbReference type="Proteomes" id="UP000002624"/>
    </source>
</evidence>
<dbReference type="Gene3D" id="3.30.200.20">
    <property type="entry name" value="Phosphorylase Kinase, domain 1"/>
    <property type="match status" value="1"/>
</dbReference>
<proteinExistence type="predicted"/>
<reference evidence="2" key="1">
    <citation type="submission" date="2009-05" db="EMBL/GenBank/DDBJ databases">
        <title>The genome sequence of Ajellomyces capsulatus strain H143.</title>
        <authorList>
            <person name="Champion M."/>
            <person name="Cuomo C.A."/>
            <person name="Ma L.-J."/>
            <person name="Henn M.R."/>
            <person name="Sil A."/>
            <person name="Goldman B."/>
            <person name="Young S.K."/>
            <person name="Kodira C.D."/>
            <person name="Zeng Q."/>
            <person name="Koehrsen M."/>
            <person name="Alvarado L."/>
            <person name="Berlin A.M."/>
            <person name="Borenstein D."/>
            <person name="Chen Z."/>
            <person name="Engels R."/>
            <person name="Freedman E."/>
            <person name="Gellesch M."/>
            <person name="Goldberg J."/>
            <person name="Griggs A."/>
            <person name="Gujja S."/>
            <person name="Heiman D.I."/>
            <person name="Hepburn T.A."/>
            <person name="Howarth C."/>
            <person name="Jen D."/>
            <person name="Larson L."/>
            <person name="Lewis B."/>
            <person name="Mehta T."/>
            <person name="Park D."/>
            <person name="Pearson M."/>
            <person name="Roberts A."/>
            <person name="Saif S."/>
            <person name="Shea T.D."/>
            <person name="Shenoy N."/>
            <person name="Sisk P."/>
            <person name="Stolte C."/>
            <person name="Sykes S."/>
            <person name="Walk T."/>
            <person name="White J."/>
            <person name="Yandava C."/>
            <person name="Klein B."/>
            <person name="McEwen J.G."/>
            <person name="Puccia R."/>
            <person name="Goldman G.H."/>
            <person name="Felipe M.S."/>
            <person name="Nino-Vega G."/>
            <person name="San-Blas G."/>
            <person name="Taylor J.W."/>
            <person name="Mendoza L."/>
            <person name="Galagan J.E."/>
            <person name="Nusbaum C."/>
            <person name="Birren B.W."/>
        </authorList>
    </citation>
    <scope>NUCLEOTIDE SEQUENCE [LARGE SCALE GENOMIC DNA]</scope>
    <source>
        <strain evidence="2">H143</strain>
    </source>
</reference>
<keyword evidence="1" id="KW-0808">Transferase</keyword>
<sequence length="129" mass="14400">MRLVRTGCSLGTLVPRAPRTGSLGLPVAPRQQYQPPTPTPPQQSCCTSILHRRTMATLGIAPLNPRHFPASRFTELDPAAPIEEELLPDYIAEMYYPIHIGEVLNDRYQVICKLGYGTTSTVWLARDLR</sequence>
<dbReference type="AlphaFoldDB" id="C6HEZ6"/>
<dbReference type="InterPro" id="IPR011009">
    <property type="entry name" value="Kinase-like_dom_sf"/>
</dbReference>
<name>C6HEZ6_AJECH</name>
<organism evidence="1 2">
    <name type="scientific">Ajellomyces capsulatus (strain H143)</name>
    <name type="common">Darling's disease fungus</name>
    <name type="synonym">Histoplasma capsulatum</name>
    <dbReference type="NCBI Taxonomy" id="544712"/>
    <lineage>
        <taxon>Eukaryota</taxon>
        <taxon>Fungi</taxon>
        <taxon>Dikarya</taxon>
        <taxon>Ascomycota</taxon>
        <taxon>Pezizomycotina</taxon>
        <taxon>Eurotiomycetes</taxon>
        <taxon>Eurotiomycetidae</taxon>
        <taxon>Onygenales</taxon>
        <taxon>Ajellomycetaceae</taxon>
        <taxon>Histoplasma</taxon>
    </lineage>
</organism>
<accession>C6HEZ6</accession>